<dbReference type="Proteomes" id="UP000009138">
    <property type="component" value="Unassembled WGS sequence"/>
</dbReference>
<keyword evidence="2" id="KW-1185">Reference proteome</keyword>
<name>I1C054_RHIO9</name>
<dbReference type="VEuPathDB" id="FungiDB:RO3G_06539"/>
<evidence type="ECO:0000313" key="2">
    <source>
        <dbReference type="Proteomes" id="UP000009138"/>
    </source>
</evidence>
<sequence>MAREIAHESEQLMKRRLKLTCVKEDIQQLKEGIKMLRNVINKANEGQVEFLLDVLDIFILIVHNNQFCVKTVFPTDDQVLSHNKSDALWPAQQAVATYLRSKGYKAIFFIGEEELRSMTGELEKEDKTDDRYKYYADGVLQ</sequence>
<dbReference type="GeneID" id="93613510"/>
<gene>
    <name evidence="1" type="ORF">RO3G_06539</name>
</gene>
<protein>
    <submittedName>
        <fullName evidence="1">Uncharacterized protein</fullName>
    </submittedName>
</protein>
<dbReference type="RefSeq" id="XP_067517230.1">
    <property type="nucleotide sequence ID" value="XM_067661129.1"/>
</dbReference>
<organism evidence="1 2">
    <name type="scientific">Rhizopus delemar (strain RA 99-880 / ATCC MYA-4621 / FGSC 9543 / NRRL 43880)</name>
    <name type="common">Mucormycosis agent</name>
    <name type="synonym">Rhizopus arrhizus var. delemar</name>
    <dbReference type="NCBI Taxonomy" id="246409"/>
    <lineage>
        <taxon>Eukaryota</taxon>
        <taxon>Fungi</taxon>
        <taxon>Fungi incertae sedis</taxon>
        <taxon>Mucoromycota</taxon>
        <taxon>Mucoromycotina</taxon>
        <taxon>Mucoromycetes</taxon>
        <taxon>Mucorales</taxon>
        <taxon>Mucorineae</taxon>
        <taxon>Rhizopodaceae</taxon>
        <taxon>Rhizopus</taxon>
    </lineage>
</organism>
<accession>I1C054</accession>
<dbReference type="EMBL" id="CH476735">
    <property type="protein sequence ID" value="EIE81834.1"/>
    <property type="molecule type" value="Genomic_DNA"/>
</dbReference>
<evidence type="ECO:0000313" key="1">
    <source>
        <dbReference type="EMBL" id="EIE81834.1"/>
    </source>
</evidence>
<reference evidence="1 2" key="1">
    <citation type="journal article" date="2009" name="PLoS Genet.">
        <title>Genomic analysis of the basal lineage fungus Rhizopus oryzae reveals a whole-genome duplication.</title>
        <authorList>
            <person name="Ma L.-J."/>
            <person name="Ibrahim A.S."/>
            <person name="Skory C."/>
            <person name="Grabherr M.G."/>
            <person name="Burger G."/>
            <person name="Butler M."/>
            <person name="Elias M."/>
            <person name="Idnurm A."/>
            <person name="Lang B.F."/>
            <person name="Sone T."/>
            <person name="Abe A."/>
            <person name="Calvo S.E."/>
            <person name="Corrochano L.M."/>
            <person name="Engels R."/>
            <person name="Fu J."/>
            <person name="Hansberg W."/>
            <person name="Kim J.-M."/>
            <person name="Kodira C.D."/>
            <person name="Koehrsen M.J."/>
            <person name="Liu B."/>
            <person name="Miranda-Saavedra D."/>
            <person name="O'Leary S."/>
            <person name="Ortiz-Castellanos L."/>
            <person name="Poulter R."/>
            <person name="Rodriguez-Romero J."/>
            <person name="Ruiz-Herrera J."/>
            <person name="Shen Y.-Q."/>
            <person name="Zeng Q."/>
            <person name="Galagan J."/>
            <person name="Birren B.W."/>
            <person name="Cuomo C.A."/>
            <person name="Wickes B.L."/>
        </authorList>
    </citation>
    <scope>NUCLEOTIDE SEQUENCE [LARGE SCALE GENOMIC DNA]</scope>
    <source>
        <strain evidence="2">RA 99-880 / ATCC MYA-4621 / FGSC 9543 / NRRL 43880</strain>
    </source>
</reference>
<dbReference type="AlphaFoldDB" id="I1C054"/>
<dbReference type="InParanoid" id="I1C054"/>
<proteinExistence type="predicted"/>